<protein>
    <submittedName>
        <fullName evidence="2">DUF742 domain-containing protein</fullName>
    </submittedName>
</protein>
<accession>A0ABW1DB53</accession>
<reference evidence="3" key="1">
    <citation type="journal article" date="2019" name="Int. J. Syst. Evol. Microbiol.">
        <title>The Global Catalogue of Microorganisms (GCM) 10K type strain sequencing project: providing services to taxonomists for standard genome sequencing and annotation.</title>
        <authorList>
            <consortium name="The Broad Institute Genomics Platform"/>
            <consortium name="The Broad Institute Genome Sequencing Center for Infectious Disease"/>
            <person name="Wu L."/>
            <person name="Ma J."/>
        </authorList>
    </citation>
    <scope>NUCLEOTIDE SEQUENCE [LARGE SCALE GENOMIC DNA]</scope>
    <source>
        <strain evidence="3">CCUG 53903</strain>
    </source>
</reference>
<dbReference type="Proteomes" id="UP001596058">
    <property type="component" value="Unassembled WGS sequence"/>
</dbReference>
<keyword evidence="3" id="KW-1185">Reference proteome</keyword>
<dbReference type="RefSeq" id="WP_379523863.1">
    <property type="nucleotide sequence ID" value="NZ_JBHSPA010000112.1"/>
</dbReference>
<gene>
    <name evidence="2" type="ORF">ACFPZ3_62300</name>
</gene>
<dbReference type="EMBL" id="JBHSPA010000112">
    <property type="protein sequence ID" value="MFC5834450.1"/>
    <property type="molecule type" value="Genomic_DNA"/>
</dbReference>
<dbReference type="PANTHER" id="PTHR36221:SF1">
    <property type="entry name" value="DUF742 DOMAIN-CONTAINING PROTEIN"/>
    <property type="match status" value="1"/>
</dbReference>
<feature type="compositionally biased region" description="Basic and acidic residues" evidence="1">
    <location>
        <begin position="16"/>
        <end position="28"/>
    </location>
</feature>
<evidence type="ECO:0000313" key="3">
    <source>
        <dbReference type="Proteomes" id="UP001596058"/>
    </source>
</evidence>
<organism evidence="2 3">
    <name type="scientific">Nonomuraea insulae</name>
    <dbReference type="NCBI Taxonomy" id="1616787"/>
    <lineage>
        <taxon>Bacteria</taxon>
        <taxon>Bacillati</taxon>
        <taxon>Actinomycetota</taxon>
        <taxon>Actinomycetes</taxon>
        <taxon>Streptosporangiales</taxon>
        <taxon>Streptosporangiaceae</taxon>
        <taxon>Nonomuraea</taxon>
    </lineage>
</organism>
<evidence type="ECO:0000256" key="1">
    <source>
        <dbReference type="SAM" id="MobiDB-lite"/>
    </source>
</evidence>
<feature type="region of interest" description="Disordered" evidence="1">
    <location>
        <begin position="1"/>
        <end position="41"/>
    </location>
</feature>
<proteinExistence type="predicted"/>
<name>A0ABW1DB53_9ACTN</name>
<sequence>MIGEPAPHRNNPQPRGDGRRPLDRENPDRLYTVTGGRSRAGDRTFDTVTLIVAESDPQPGQQSEHARILRMTRRPLSVVEISARLRLPVSVVKILLCDLLDSGHITARHPVPTRASLPDLETLEKVLIGLRNL</sequence>
<comment type="caution">
    <text evidence="2">The sequence shown here is derived from an EMBL/GenBank/DDBJ whole genome shotgun (WGS) entry which is preliminary data.</text>
</comment>
<dbReference type="PANTHER" id="PTHR36221">
    <property type="entry name" value="DUF742 DOMAIN-CONTAINING PROTEIN"/>
    <property type="match status" value="1"/>
</dbReference>
<dbReference type="InterPro" id="IPR007995">
    <property type="entry name" value="DUF742"/>
</dbReference>
<evidence type="ECO:0000313" key="2">
    <source>
        <dbReference type="EMBL" id="MFC5834450.1"/>
    </source>
</evidence>
<dbReference type="Pfam" id="PF05331">
    <property type="entry name" value="DUF742"/>
    <property type="match status" value="1"/>
</dbReference>